<reference evidence="5 6" key="1">
    <citation type="submission" date="2015-01" db="EMBL/GenBank/DDBJ databases">
        <title>The Genome Sequence of Ochroconis gallopava CBS43764.</title>
        <authorList>
            <consortium name="The Broad Institute Genomics Platform"/>
            <person name="Cuomo C."/>
            <person name="de Hoog S."/>
            <person name="Gorbushina A."/>
            <person name="Stielow B."/>
            <person name="Teixiera M."/>
            <person name="Abouelleil A."/>
            <person name="Chapman S.B."/>
            <person name="Priest M."/>
            <person name="Young S.K."/>
            <person name="Wortman J."/>
            <person name="Nusbaum C."/>
            <person name="Birren B."/>
        </authorList>
    </citation>
    <scope>NUCLEOTIDE SEQUENCE [LARGE SCALE GENOMIC DNA]</scope>
    <source>
        <strain evidence="5 6">CBS 43764</strain>
    </source>
</reference>
<feature type="region of interest" description="Disordered" evidence="2">
    <location>
        <begin position="76"/>
        <end position="95"/>
    </location>
</feature>
<keyword evidence="3" id="KW-0812">Transmembrane</keyword>
<accession>A0A0D1ZY38</accession>
<dbReference type="VEuPathDB" id="FungiDB:PV09_08932"/>
<dbReference type="Proteomes" id="UP000053259">
    <property type="component" value="Unassembled WGS sequence"/>
</dbReference>
<feature type="domain" description="DUF155" evidence="4">
    <location>
        <begin position="298"/>
        <end position="469"/>
    </location>
</feature>
<dbReference type="Pfam" id="PF02582">
    <property type="entry name" value="DUF155"/>
    <property type="match status" value="1"/>
</dbReference>
<evidence type="ECO:0000259" key="4">
    <source>
        <dbReference type="Pfam" id="PF02582"/>
    </source>
</evidence>
<dbReference type="EMBL" id="KN847578">
    <property type="protein sequence ID" value="KIV99387.1"/>
    <property type="molecule type" value="Genomic_DNA"/>
</dbReference>
<keyword evidence="6" id="KW-1185">Reference proteome</keyword>
<feature type="region of interest" description="Disordered" evidence="2">
    <location>
        <begin position="1"/>
        <end position="63"/>
    </location>
</feature>
<dbReference type="STRING" id="253628.A0A0D1ZY38"/>
<evidence type="ECO:0000256" key="2">
    <source>
        <dbReference type="SAM" id="MobiDB-lite"/>
    </source>
</evidence>
<dbReference type="InterPro" id="IPR051624">
    <property type="entry name" value="RMD1/Sad1-interacting"/>
</dbReference>
<dbReference type="GO" id="GO:0005739">
    <property type="term" value="C:mitochondrion"/>
    <property type="evidence" value="ECO:0007669"/>
    <property type="project" value="UniProtKB-ARBA"/>
</dbReference>
<feature type="compositionally biased region" description="Polar residues" evidence="2">
    <location>
        <begin position="1"/>
        <end position="25"/>
    </location>
</feature>
<feature type="region of interest" description="Disordered" evidence="2">
    <location>
        <begin position="102"/>
        <end position="123"/>
    </location>
</feature>
<evidence type="ECO:0000256" key="1">
    <source>
        <dbReference type="ARBA" id="ARBA00008306"/>
    </source>
</evidence>
<dbReference type="GeneID" id="27316905"/>
<dbReference type="RefSeq" id="XP_016209257.1">
    <property type="nucleotide sequence ID" value="XM_016362908.1"/>
</dbReference>
<dbReference type="PANTHER" id="PTHR16255">
    <property type="entry name" value="REQUIRED FOR MEIOTIC NUCLEAR DIVISION PROTEIN 1 HOMOLOG"/>
    <property type="match status" value="1"/>
</dbReference>
<evidence type="ECO:0000313" key="6">
    <source>
        <dbReference type="Proteomes" id="UP000053259"/>
    </source>
</evidence>
<name>A0A0D1ZY38_9PEZI</name>
<dbReference type="InterPro" id="IPR003734">
    <property type="entry name" value="DUF155"/>
</dbReference>
<feature type="region of interest" description="Disordered" evidence="2">
    <location>
        <begin position="269"/>
        <end position="288"/>
    </location>
</feature>
<sequence>MASTTTATESTPLIANRSSLSSQTTPPKPPRTVTFNPTVSTSSPSGSVRLPLPATATSPAQSGILSNLNNKLRRRHSQGAPYIPPNLQGSRIGPQRTTKNAEKLKILPDPDHGEDGADEESGREVYSQFTRITDPTARRDAARLGKADRDRLPRVTAYCTAGSYRLDDLTRFLKGKARSRGAAPKRFDECLYTPYRYEHPAIDKPLRKRRRSGSQGSYTVHRRYSDSVVEVDGHEQRRDDLVNAHGEAADVSFDGGQDMLTVTVPDQVAEDDDVPDGIPGPSNSNDGDLDIDVDIPEIFIFDYGTVVIWGMTQQQEHRFLKEISKFEEEKLDKDAVQTEDFNFYYTKEYQARIYNDFISLRDKKNYMTKLAISHALSQSVKTSLYESLVDATIEATKDLPTQLALTGRIALKRQEINMQIGELFILRINIHLQGSILDTPELMWAEPQLEPVYLAVRSYLEMNQRVELLTDRLGVLEDLLRVLKEQLGQTHGEYLEWIVVVLIAAEILVAAVNIVVDLYAGVD</sequence>
<dbReference type="InParanoid" id="A0A0D1ZY38"/>
<comment type="similarity">
    <text evidence="1">Belongs to the RMD1/sif2 family.</text>
</comment>
<dbReference type="HOGENOM" id="CLU_011220_1_1_1"/>
<protein>
    <recommendedName>
        <fullName evidence="4">DUF155 domain-containing protein</fullName>
    </recommendedName>
</protein>
<proteinExistence type="inferred from homology"/>
<keyword evidence="3" id="KW-1133">Transmembrane helix</keyword>
<evidence type="ECO:0000313" key="5">
    <source>
        <dbReference type="EMBL" id="KIV99387.1"/>
    </source>
</evidence>
<organism evidence="5 6">
    <name type="scientific">Verruconis gallopava</name>
    <dbReference type="NCBI Taxonomy" id="253628"/>
    <lineage>
        <taxon>Eukaryota</taxon>
        <taxon>Fungi</taxon>
        <taxon>Dikarya</taxon>
        <taxon>Ascomycota</taxon>
        <taxon>Pezizomycotina</taxon>
        <taxon>Dothideomycetes</taxon>
        <taxon>Pleosporomycetidae</taxon>
        <taxon>Venturiales</taxon>
        <taxon>Sympoventuriaceae</taxon>
        <taxon>Verruconis</taxon>
    </lineage>
</organism>
<evidence type="ECO:0000256" key="3">
    <source>
        <dbReference type="SAM" id="Phobius"/>
    </source>
</evidence>
<dbReference type="OrthoDB" id="18302at2759"/>
<gene>
    <name evidence="5" type="ORF">PV09_08932</name>
</gene>
<dbReference type="FunCoup" id="A0A0D1ZY38">
    <property type="interactions" value="98"/>
</dbReference>
<feature type="compositionally biased region" description="Low complexity" evidence="2">
    <location>
        <begin position="37"/>
        <end position="48"/>
    </location>
</feature>
<keyword evidence="3" id="KW-0472">Membrane</keyword>
<dbReference type="PANTHER" id="PTHR16255:SF15">
    <property type="entry name" value="SPORULATION PROTEIN RMD1"/>
    <property type="match status" value="1"/>
</dbReference>
<dbReference type="AlphaFoldDB" id="A0A0D1ZY38"/>
<feature type="transmembrane region" description="Helical" evidence="3">
    <location>
        <begin position="494"/>
        <end position="520"/>
    </location>
</feature>